<evidence type="ECO:0000313" key="3">
    <source>
        <dbReference type="EMBL" id="CAL4767720.1"/>
    </source>
</evidence>
<sequence>MPIRDEELGAAYFTTAIVRAGREDWRESLELWEQAKVHGFATDVITGSAVVAAASAAKQWHSCLGHLEAFRSSYMQLNAYGFNSAMTGCARADCWAVGLLTLNAMQLWQIETQVITFNAIAACLRPVGRWSAAIGCLDEACILNLQPNMVSYNTLLSQEQPWQNQFQLLERSLQRSLQSDAISWNSMVSSEAWFVALDLLQCLSRGIQLEVVAINAGSSSLASSSQWRQAVQLLSTACKGNIRVDATSHTAVSIACETSTQWSWALQTVSTSEGAIPWDEAMMGAAIAAWSGAHLWEASSSLLRLPTLQRDVVSFGSVLHACDHGGRWITALGWLRCMGIVGVRTNFVTDVAAMSACRTATQWRTASCLMGLQSNTVLFNALANACASSGQWRESLLVCSEAKQQSQLDDFAMSCAAACCPWQHATYLLRFDEESFQPGASMESFLGALIHSLCRAWQWRPAWEFMEKEAPRLQLEVDVVSLAEVVDACFRAGQLKLAAALLQSS</sequence>
<dbReference type="PANTHER" id="PTHR47938">
    <property type="entry name" value="RESPIRATORY COMPLEX I CHAPERONE (CIA84), PUTATIVE (AFU_ORTHOLOGUE AFUA_2G06020)-RELATED"/>
    <property type="match status" value="1"/>
</dbReference>
<protein>
    <submittedName>
        <fullName evidence="3">Pentatricopeptide repeat-containing protein At2g41720 (Protein EMBRYO DEFECTIVE 2654)</fullName>
    </submittedName>
</protein>
<reference evidence="1" key="1">
    <citation type="submission" date="2022-10" db="EMBL/GenBank/DDBJ databases">
        <authorList>
            <person name="Chen Y."/>
            <person name="Dougan E. K."/>
            <person name="Chan C."/>
            <person name="Rhodes N."/>
            <person name="Thang M."/>
        </authorList>
    </citation>
    <scope>NUCLEOTIDE SEQUENCE</scope>
</reference>
<dbReference type="EMBL" id="CAMXCT030000557">
    <property type="protein sequence ID" value="CAL4767720.1"/>
    <property type="molecule type" value="Genomic_DNA"/>
</dbReference>
<dbReference type="PANTHER" id="PTHR47938:SF35">
    <property type="entry name" value="PENTATRICOPEPTIDE REPEAT-CONTAINING PROTEIN 4, MITOCHONDRIAL-RELATED"/>
    <property type="match status" value="1"/>
</dbReference>
<dbReference type="GO" id="GO:0003729">
    <property type="term" value="F:mRNA binding"/>
    <property type="evidence" value="ECO:0007669"/>
    <property type="project" value="TreeGrafter"/>
</dbReference>
<dbReference type="AlphaFoldDB" id="A0A9P1BY43"/>
<dbReference type="InterPro" id="IPR011990">
    <property type="entry name" value="TPR-like_helical_dom_sf"/>
</dbReference>
<proteinExistence type="predicted"/>
<comment type="caution">
    <text evidence="1">The sequence shown here is derived from an EMBL/GenBank/DDBJ whole genome shotgun (WGS) entry which is preliminary data.</text>
</comment>
<organism evidence="1">
    <name type="scientific">Cladocopium goreaui</name>
    <dbReference type="NCBI Taxonomy" id="2562237"/>
    <lineage>
        <taxon>Eukaryota</taxon>
        <taxon>Sar</taxon>
        <taxon>Alveolata</taxon>
        <taxon>Dinophyceae</taxon>
        <taxon>Suessiales</taxon>
        <taxon>Symbiodiniaceae</taxon>
        <taxon>Cladocopium</taxon>
    </lineage>
</organism>
<dbReference type="EMBL" id="CAMXCT010000557">
    <property type="protein sequence ID" value="CAI3980408.1"/>
    <property type="molecule type" value="Genomic_DNA"/>
</dbReference>
<evidence type="ECO:0000313" key="4">
    <source>
        <dbReference type="Proteomes" id="UP001152797"/>
    </source>
</evidence>
<reference evidence="2" key="2">
    <citation type="submission" date="2024-04" db="EMBL/GenBank/DDBJ databases">
        <authorList>
            <person name="Chen Y."/>
            <person name="Shah S."/>
            <person name="Dougan E. K."/>
            <person name="Thang M."/>
            <person name="Chan C."/>
        </authorList>
    </citation>
    <scope>NUCLEOTIDE SEQUENCE [LARGE SCALE GENOMIC DNA]</scope>
</reference>
<feature type="non-terminal residue" evidence="1">
    <location>
        <position position="505"/>
    </location>
</feature>
<evidence type="ECO:0000313" key="2">
    <source>
        <dbReference type="EMBL" id="CAL1133783.1"/>
    </source>
</evidence>
<accession>A0A9P1BY43</accession>
<dbReference type="Gene3D" id="1.25.40.10">
    <property type="entry name" value="Tetratricopeptide repeat domain"/>
    <property type="match status" value="3"/>
</dbReference>
<keyword evidence="4" id="KW-1185">Reference proteome</keyword>
<dbReference type="EMBL" id="CAMXCT020000557">
    <property type="protein sequence ID" value="CAL1133783.1"/>
    <property type="molecule type" value="Genomic_DNA"/>
</dbReference>
<dbReference type="InterPro" id="IPR002885">
    <property type="entry name" value="PPR_rpt"/>
</dbReference>
<gene>
    <name evidence="1" type="ORF">C1SCF055_LOCUS8281</name>
</gene>
<dbReference type="Proteomes" id="UP001152797">
    <property type="component" value="Unassembled WGS sequence"/>
</dbReference>
<name>A0A9P1BY43_9DINO</name>
<evidence type="ECO:0000313" key="1">
    <source>
        <dbReference type="EMBL" id="CAI3980408.1"/>
    </source>
</evidence>
<dbReference type="Pfam" id="PF01535">
    <property type="entry name" value="PPR"/>
    <property type="match status" value="1"/>
</dbReference>